<reference evidence="2 3" key="1">
    <citation type="submission" date="2023-10" db="EMBL/GenBank/DDBJ databases">
        <title>Development of a sustainable strategy for remediation of hydrocarbon-contaminated territories based on the waste exchange concept.</title>
        <authorList>
            <person name="Krivoruchko A."/>
        </authorList>
    </citation>
    <scope>NUCLEOTIDE SEQUENCE [LARGE SCALE GENOMIC DNA]</scope>
    <source>
        <strain evidence="2 3">IEGM 1203</strain>
    </source>
</reference>
<evidence type="ECO:0000259" key="1">
    <source>
        <dbReference type="PROSITE" id="PS50994"/>
    </source>
</evidence>
<dbReference type="InterPro" id="IPR012337">
    <property type="entry name" value="RNaseH-like_sf"/>
</dbReference>
<feature type="domain" description="Integrase catalytic" evidence="1">
    <location>
        <begin position="39"/>
        <end position="162"/>
    </location>
</feature>
<gene>
    <name evidence="2" type="ORF">R3Q16_31560</name>
</gene>
<protein>
    <submittedName>
        <fullName evidence="2">DDE-type integrase/transposase/recombinase</fullName>
    </submittedName>
</protein>
<keyword evidence="3" id="KW-1185">Reference proteome</keyword>
<dbReference type="PROSITE" id="PS50994">
    <property type="entry name" value="INTEGRASE"/>
    <property type="match status" value="1"/>
</dbReference>
<dbReference type="EMBL" id="JAWLKB010000033">
    <property type="protein sequence ID" value="MDV6271166.1"/>
    <property type="molecule type" value="Genomic_DNA"/>
</dbReference>
<accession>A0ABU4C4H8</accession>
<dbReference type="Proteomes" id="UP001185927">
    <property type="component" value="Unassembled WGS sequence"/>
</dbReference>
<dbReference type="InterPro" id="IPR001584">
    <property type="entry name" value="Integrase_cat-core"/>
</dbReference>
<evidence type="ECO:0000313" key="3">
    <source>
        <dbReference type="Proteomes" id="UP001185927"/>
    </source>
</evidence>
<organism evidence="2 3">
    <name type="scientific">Rhodococcus globerulus</name>
    <dbReference type="NCBI Taxonomy" id="33008"/>
    <lineage>
        <taxon>Bacteria</taxon>
        <taxon>Bacillati</taxon>
        <taxon>Actinomycetota</taxon>
        <taxon>Actinomycetes</taxon>
        <taxon>Mycobacteriales</taxon>
        <taxon>Nocardiaceae</taxon>
        <taxon>Rhodococcus</taxon>
    </lineage>
</organism>
<name>A0ABU4C4H8_RHOGO</name>
<comment type="caution">
    <text evidence="2">The sequence shown here is derived from an EMBL/GenBank/DDBJ whole genome shotgun (WGS) entry which is preliminary data.</text>
</comment>
<dbReference type="RefSeq" id="WP_317545628.1">
    <property type="nucleotide sequence ID" value="NZ_JAWLKB010000033.1"/>
</dbReference>
<evidence type="ECO:0000313" key="2">
    <source>
        <dbReference type="EMBL" id="MDV6271166.1"/>
    </source>
</evidence>
<dbReference type="SUPFAM" id="SSF53098">
    <property type="entry name" value="Ribonuclease H-like"/>
    <property type="match status" value="1"/>
</dbReference>
<sequence length="162" mass="17801">MPATVIAERTGWTGSISCLRERIRAIRPEYAPADPADRLDHDPGQVVQCDLWVPPASIPLGDGQTGAPPVLVMVAAFSRFITAMMLPSRVTTDLVAGMWQLLSQDLGAIPHRLWWDNESGIGRRGRLTDPVTAFVGTVATTLVQLKPFDRRVRGNHRARQPV</sequence>
<proteinExistence type="predicted"/>